<dbReference type="Gene3D" id="6.10.280.70">
    <property type="match status" value="1"/>
</dbReference>
<dbReference type="GO" id="GO:0005743">
    <property type="term" value="C:mitochondrial inner membrane"/>
    <property type="evidence" value="ECO:0007669"/>
    <property type="project" value="UniProtKB-SubCell"/>
</dbReference>
<dbReference type="InterPro" id="IPR008689">
    <property type="entry name" value="ATP_synth_F0_dsu_mt"/>
</dbReference>
<sequence>MATRRAIKAINWTALAERISEAERGTFAAFKSKSDQYLRRVNENPESPPKIDWAFYKSKIGIPGLVDKFQKEYEAVKIDYPADKYTPLIEAQEKEALEAVQKFISESNARIEESQKQIKKLEGMLKYSQMTMEDFKDAHPEIALDPLNNPTIFPHTPEYQPDPEGTEKPAVQH</sequence>
<keyword evidence="9 10" id="KW-0472">Membrane</keyword>
<dbReference type="PIRSF" id="PIRSF005514">
    <property type="entry name" value="ATPase_F0_D_mt"/>
    <property type="match status" value="1"/>
</dbReference>
<dbReference type="GO" id="GO:0015986">
    <property type="term" value="P:proton motive force-driven ATP synthesis"/>
    <property type="evidence" value="ECO:0007669"/>
    <property type="project" value="UniProtKB-UniRule"/>
</dbReference>
<dbReference type="STRING" id="543379.A0A232ETU0"/>
<accession>A0A232ETU0</accession>
<dbReference type="EMBL" id="NNAY01002225">
    <property type="protein sequence ID" value="OXU21773.1"/>
    <property type="molecule type" value="Genomic_DNA"/>
</dbReference>
<dbReference type="GO" id="GO:0015078">
    <property type="term" value="F:proton transmembrane transporter activity"/>
    <property type="evidence" value="ECO:0007669"/>
    <property type="project" value="InterPro"/>
</dbReference>
<keyword evidence="4" id="KW-0138">CF(0)</keyword>
<evidence type="ECO:0000256" key="3">
    <source>
        <dbReference type="ARBA" id="ARBA00022448"/>
    </source>
</evidence>
<evidence type="ECO:0000256" key="6">
    <source>
        <dbReference type="ARBA" id="ARBA00022792"/>
    </source>
</evidence>
<dbReference type="Pfam" id="PF05873">
    <property type="entry name" value="Mt_ATP-synt_D"/>
    <property type="match status" value="1"/>
</dbReference>
<evidence type="ECO:0000313" key="12">
    <source>
        <dbReference type="EMBL" id="OXU21773.1"/>
    </source>
</evidence>
<evidence type="ECO:0000256" key="11">
    <source>
        <dbReference type="SAM" id="MobiDB-lite"/>
    </source>
</evidence>
<organism evidence="12 13">
    <name type="scientific">Trichomalopsis sarcophagae</name>
    <dbReference type="NCBI Taxonomy" id="543379"/>
    <lineage>
        <taxon>Eukaryota</taxon>
        <taxon>Metazoa</taxon>
        <taxon>Ecdysozoa</taxon>
        <taxon>Arthropoda</taxon>
        <taxon>Hexapoda</taxon>
        <taxon>Insecta</taxon>
        <taxon>Pterygota</taxon>
        <taxon>Neoptera</taxon>
        <taxon>Endopterygota</taxon>
        <taxon>Hymenoptera</taxon>
        <taxon>Apocrita</taxon>
        <taxon>Proctotrupomorpha</taxon>
        <taxon>Chalcidoidea</taxon>
        <taxon>Pteromalidae</taxon>
        <taxon>Pteromalinae</taxon>
        <taxon>Trichomalopsis</taxon>
    </lineage>
</organism>
<dbReference type="InterPro" id="IPR036228">
    <property type="entry name" value="ATP_synth_F0_dsu_sf_mt"/>
</dbReference>
<evidence type="ECO:0000256" key="5">
    <source>
        <dbReference type="ARBA" id="ARBA00022781"/>
    </source>
</evidence>
<dbReference type="Proteomes" id="UP000215335">
    <property type="component" value="Unassembled WGS sequence"/>
</dbReference>
<evidence type="ECO:0000256" key="10">
    <source>
        <dbReference type="PIRNR" id="PIRNR005514"/>
    </source>
</evidence>
<proteinExistence type="inferred from homology"/>
<feature type="region of interest" description="Disordered" evidence="11">
    <location>
        <begin position="143"/>
        <end position="173"/>
    </location>
</feature>
<keyword evidence="6 10" id="KW-0999">Mitochondrion inner membrane</keyword>
<comment type="caution">
    <text evidence="12">The sequence shown here is derived from an EMBL/GenBank/DDBJ whole genome shotgun (WGS) entry which is preliminary data.</text>
</comment>
<evidence type="ECO:0000256" key="9">
    <source>
        <dbReference type="ARBA" id="ARBA00023136"/>
    </source>
</evidence>
<dbReference type="GO" id="GO:0045259">
    <property type="term" value="C:proton-transporting ATP synthase complex"/>
    <property type="evidence" value="ECO:0007669"/>
    <property type="project" value="UniProtKB-KW"/>
</dbReference>
<name>A0A232ETU0_9HYME</name>
<comment type="function">
    <text evidence="10">Mitochondrial membrane ATP synthase (F(1)F(0) ATP synthase or Complex V) produces ATP from ADP in the presence of a proton gradient across the membrane which is generated by electron transport complexes of the respiratory chain. F-type ATPases consist of two structural domains, F(1) - containing the extramembraneous catalytic core, and F(0) - containing the membrane proton channel, linked together by a central stalk and a peripheral stalk. During catalysis, ATP synthesis in the catalytic domain of F(1) is coupled via a rotary mechanism of the central stalk subunits to proton translocation.</text>
</comment>
<evidence type="ECO:0000256" key="4">
    <source>
        <dbReference type="ARBA" id="ARBA00022547"/>
    </source>
</evidence>
<keyword evidence="3 10" id="KW-0813">Transport</keyword>
<reference evidence="12 13" key="1">
    <citation type="journal article" date="2017" name="Curr. Biol.">
        <title>The Evolution of Venom by Co-option of Single-Copy Genes.</title>
        <authorList>
            <person name="Martinson E.O."/>
            <person name="Mrinalini"/>
            <person name="Kelkar Y.D."/>
            <person name="Chang C.H."/>
            <person name="Werren J.H."/>
        </authorList>
    </citation>
    <scope>NUCLEOTIDE SEQUENCE [LARGE SCALE GENOMIC DNA]</scope>
    <source>
        <strain evidence="12 13">Alberta</strain>
        <tissue evidence="12">Whole body</tissue>
    </source>
</reference>
<comment type="similarity">
    <text evidence="2 10">Belongs to the ATPase d subunit family.</text>
</comment>
<evidence type="ECO:0000256" key="7">
    <source>
        <dbReference type="ARBA" id="ARBA00023065"/>
    </source>
</evidence>
<keyword evidence="13" id="KW-1185">Reference proteome</keyword>
<keyword evidence="7 10" id="KW-0406">Ion transport</keyword>
<evidence type="ECO:0000256" key="2">
    <source>
        <dbReference type="ARBA" id="ARBA00006842"/>
    </source>
</evidence>
<evidence type="ECO:0000256" key="8">
    <source>
        <dbReference type="ARBA" id="ARBA00023128"/>
    </source>
</evidence>
<evidence type="ECO:0000313" key="13">
    <source>
        <dbReference type="Proteomes" id="UP000215335"/>
    </source>
</evidence>
<comment type="subcellular location">
    <subcellularLocation>
        <location evidence="1 10">Mitochondrion inner membrane</location>
    </subcellularLocation>
</comment>
<protein>
    <recommendedName>
        <fullName evidence="10">ATP synthase subunit d, mitochondrial</fullName>
    </recommendedName>
</protein>
<dbReference type="OrthoDB" id="35799at2759"/>
<keyword evidence="5 10" id="KW-0375">Hydrogen ion transport</keyword>
<keyword evidence="8 10" id="KW-0496">Mitochondrion</keyword>
<dbReference type="PANTHER" id="PTHR12700">
    <property type="entry name" value="ATP SYNTHASE SUBUNIT D, MITOCHONDRIAL"/>
    <property type="match status" value="1"/>
</dbReference>
<evidence type="ECO:0000256" key="1">
    <source>
        <dbReference type="ARBA" id="ARBA00004273"/>
    </source>
</evidence>
<dbReference type="SUPFAM" id="SSF161065">
    <property type="entry name" value="ATP synthase D chain-like"/>
    <property type="match status" value="1"/>
</dbReference>
<dbReference type="AlphaFoldDB" id="A0A232ETU0"/>
<gene>
    <name evidence="12" type="ORF">TSAR_016841</name>
</gene>